<organism evidence="1 2">
    <name type="scientific">Neophaeococcomyces mojaviensis</name>
    <dbReference type="NCBI Taxonomy" id="3383035"/>
    <lineage>
        <taxon>Eukaryota</taxon>
        <taxon>Fungi</taxon>
        <taxon>Dikarya</taxon>
        <taxon>Ascomycota</taxon>
        <taxon>Pezizomycotina</taxon>
        <taxon>Eurotiomycetes</taxon>
        <taxon>Chaetothyriomycetidae</taxon>
        <taxon>Chaetothyriales</taxon>
        <taxon>Chaetothyriales incertae sedis</taxon>
        <taxon>Neophaeococcomyces</taxon>
    </lineage>
</organism>
<keyword evidence="2" id="KW-1185">Reference proteome</keyword>
<protein>
    <submittedName>
        <fullName evidence="1">Uncharacterized protein</fullName>
    </submittedName>
</protein>
<name>A0ACC2ZW84_9EURO</name>
<reference evidence="1" key="1">
    <citation type="submission" date="2022-10" db="EMBL/GenBank/DDBJ databases">
        <title>Culturing micro-colonial fungi from biological soil crusts in the Mojave desert and describing Neophaeococcomyces mojavensis, and introducing the new genera and species Taxawa tesnikishii.</title>
        <authorList>
            <person name="Kurbessoian T."/>
            <person name="Stajich J.E."/>
        </authorList>
    </citation>
    <scope>NUCLEOTIDE SEQUENCE</scope>
    <source>
        <strain evidence="1">JES_112</strain>
    </source>
</reference>
<dbReference type="EMBL" id="JAPDRQ010000239">
    <property type="protein sequence ID" value="KAJ9651719.1"/>
    <property type="molecule type" value="Genomic_DNA"/>
</dbReference>
<dbReference type="Proteomes" id="UP001172386">
    <property type="component" value="Unassembled WGS sequence"/>
</dbReference>
<gene>
    <name evidence="1" type="ORF">H2198_009031</name>
</gene>
<proteinExistence type="predicted"/>
<sequence length="334" mass="37273">MSQGPPVPFSDLPLSKTHASTKLNAWGAYGDQDERGFLNRQTDAIVAAAAASEIKTGTRVSLNAALDFQGDRPLFGRQVFKKDVYQKKPRIVHDDTWHFNTQSASQWDGLRHYGYQAAQRFYNDTTVEDIAGTSEKAKSRANILGVQNLEKHGVVGRGILVDFCRWRESGPGKDIPEAASFQSFERSPIKLEWIKQVLEWQGTGVKFGDILVIRSGYFKSYYALSDDKIAGLQAMHPPSLGGVEQSEEGLKWIWENFSAVAADHPSFEQWPSPHDWSFHEVFLAGWGCPIGELFELEELSKTCERLGRWSFFMTSEVVNVPGGVASPPNALAIF</sequence>
<accession>A0ACC2ZW84</accession>
<evidence type="ECO:0000313" key="1">
    <source>
        <dbReference type="EMBL" id="KAJ9651719.1"/>
    </source>
</evidence>
<evidence type="ECO:0000313" key="2">
    <source>
        <dbReference type="Proteomes" id="UP001172386"/>
    </source>
</evidence>
<comment type="caution">
    <text evidence="1">The sequence shown here is derived from an EMBL/GenBank/DDBJ whole genome shotgun (WGS) entry which is preliminary data.</text>
</comment>